<sequence length="62" mass="7291">MLHERQPVKQKDNTGELAFEGDMQTENIYVEALDTKAKYSSWQWEYSKCEGVDLPVDTPRRK</sequence>
<evidence type="ECO:0000313" key="1">
    <source>
        <dbReference type="EMBL" id="KAB8218879.1"/>
    </source>
</evidence>
<keyword evidence="2" id="KW-1185">Reference proteome</keyword>
<evidence type="ECO:0000313" key="2">
    <source>
        <dbReference type="Proteomes" id="UP000326799"/>
    </source>
</evidence>
<proteinExistence type="predicted"/>
<dbReference type="EMBL" id="ML733444">
    <property type="protein sequence ID" value="KAB8218879.1"/>
    <property type="molecule type" value="Genomic_DNA"/>
</dbReference>
<gene>
    <name evidence="1" type="ORF">BDV33DRAFT_174636</name>
</gene>
<dbReference type="Proteomes" id="UP000326799">
    <property type="component" value="Unassembled WGS sequence"/>
</dbReference>
<accession>A0A5N6ENR6</accession>
<name>A0A5N6ENR6_9EURO</name>
<dbReference type="AlphaFoldDB" id="A0A5N6ENR6"/>
<organism evidence="1 2">
    <name type="scientific">Aspergillus novoparasiticus</name>
    <dbReference type="NCBI Taxonomy" id="986946"/>
    <lineage>
        <taxon>Eukaryota</taxon>
        <taxon>Fungi</taxon>
        <taxon>Dikarya</taxon>
        <taxon>Ascomycota</taxon>
        <taxon>Pezizomycotina</taxon>
        <taxon>Eurotiomycetes</taxon>
        <taxon>Eurotiomycetidae</taxon>
        <taxon>Eurotiales</taxon>
        <taxon>Aspergillaceae</taxon>
        <taxon>Aspergillus</taxon>
        <taxon>Aspergillus subgen. Circumdati</taxon>
    </lineage>
</organism>
<reference evidence="1 2" key="1">
    <citation type="submission" date="2019-04" db="EMBL/GenBank/DDBJ databases">
        <title>Fungal friends and foes A comparative genomics study of 23 Aspergillus species from section Flavi.</title>
        <authorList>
            <consortium name="DOE Joint Genome Institute"/>
            <person name="Kjaerbolling I."/>
            <person name="Vesth T.C."/>
            <person name="Frisvad J.C."/>
            <person name="Nybo J.L."/>
            <person name="Theobald S."/>
            <person name="Kildgaard S."/>
            <person name="Petersen T.I."/>
            <person name="Kuo A."/>
            <person name="Sato A."/>
            <person name="Lyhne E.K."/>
            <person name="Kogle M.E."/>
            <person name="Wiebenga A."/>
            <person name="Kun R.S."/>
            <person name="Lubbers R.J."/>
            <person name="Makela M.R."/>
            <person name="Barry K."/>
            <person name="Chovatia M."/>
            <person name="Clum A."/>
            <person name="Daum C."/>
            <person name="Haridas S."/>
            <person name="He G."/>
            <person name="LaButti K."/>
            <person name="Lipzen A."/>
            <person name="Mondo S."/>
            <person name="Pangilinan J."/>
            <person name="Riley R."/>
            <person name="Salamov A."/>
            <person name="Simmons B.A."/>
            <person name="Magnuson J.K."/>
            <person name="Henrissat B."/>
            <person name="Mortensen U.H."/>
            <person name="Larsen T.O."/>
            <person name="De vries R.P."/>
            <person name="Grigoriev I.V."/>
            <person name="Machida M."/>
            <person name="Baker S.E."/>
            <person name="Andersen M.R."/>
        </authorList>
    </citation>
    <scope>NUCLEOTIDE SEQUENCE [LARGE SCALE GENOMIC DNA]</scope>
    <source>
        <strain evidence="1 2">CBS 126849</strain>
    </source>
</reference>
<protein>
    <submittedName>
        <fullName evidence="1">Uncharacterized protein</fullName>
    </submittedName>
</protein>